<keyword evidence="6" id="KW-0677">Repeat</keyword>
<comment type="caution">
    <text evidence="9">Lacks conserved residue(s) required for the propagation of feature annotation.</text>
</comment>
<evidence type="ECO:0000256" key="7">
    <source>
        <dbReference type="ARBA" id="ARBA00022989"/>
    </source>
</evidence>
<dbReference type="AlphaFoldDB" id="A0A7C8Z9C5"/>
<feature type="transmembrane region" description="Helical" evidence="9">
    <location>
        <begin position="6"/>
        <end position="28"/>
    </location>
</feature>
<organism evidence="10">
    <name type="scientific">Opuntia streptacantha</name>
    <name type="common">Prickly pear cactus</name>
    <name type="synonym">Opuntia cardona</name>
    <dbReference type="NCBI Taxonomy" id="393608"/>
    <lineage>
        <taxon>Eukaryota</taxon>
        <taxon>Viridiplantae</taxon>
        <taxon>Streptophyta</taxon>
        <taxon>Embryophyta</taxon>
        <taxon>Tracheophyta</taxon>
        <taxon>Spermatophyta</taxon>
        <taxon>Magnoliopsida</taxon>
        <taxon>eudicotyledons</taxon>
        <taxon>Gunneridae</taxon>
        <taxon>Pentapetalae</taxon>
        <taxon>Caryophyllales</taxon>
        <taxon>Cactineae</taxon>
        <taxon>Cactaceae</taxon>
        <taxon>Opuntioideae</taxon>
        <taxon>Opuntia</taxon>
    </lineage>
</organism>
<feature type="transmembrane region" description="Helical" evidence="9">
    <location>
        <begin position="164"/>
        <end position="186"/>
    </location>
</feature>
<feature type="transmembrane region" description="Helical" evidence="9">
    <location>
        <begin position="40"/>
        <end position="60"/>
    </location>
</feature>
<dbReference type="Gene3D" id="1.20.1280.290">
    <property type="match status" value="2"/>
</dbReference>
<dbReference type="GO" id="GO:0051119">
    <property type="term" value="F:sugar transmembrane transporter activity"/>
    <property type="evidence" value="ECO:0007669"/>
    <property type="project" value="InterPro"/>
</dbReference>
<reference evidence="10" key="2">
    <citation type="submission" date="2020-07" db="EMBL/GenBank/DDBJ databases">
        <authorList>
            <person name="Vera ALvarez R."/>
            <person name="Arias-Moreno D.M."/>
            <person name="Jimenez-Jacinto V."/>
            <person name="Jimenez-Bremont J.F."/>
            <person name="Swaminathan K."/>
            <person name="Moose S.P."/>
            <person name="Guerrero-Gonzalez M.L."/>
            <person name="Marino-Ramirez L."/>
            <person name="Landsman D."/>
            <person name="Rodriguez-Kessler M."/>
            <person name="Delgado-Sanchez P."/>
        </authorList>
    </citation>
    <scope>NUCLEOTIDE SEQUENCE</scope>
    <source>
        <tissue evidence="10">Cladode</tissue>
    </source>
</reference>
<feature type="transmembrane region" description="Helical" evidence="9">
    <location>
        <begin position="105"/>
        <end position="125"/>
    </location>
</feature>
<dbReference type="Pfam" id="PF03083">
    <property type="entry name" value="MtN3_slv"/>
    <property type="match status" value="2"/>
</dbReference>
<proteinExistence type="inferred from homology"/>
<accession>A0A7C8Z9C5</accession>
<comment type="function">
    <text evidence="9">Mediates both low-affinity uptake and efflux of sugar across the membrane.</text>
</comment>
<dbReference type="FunFam" id="1.20.1280.290:FF:000002">
    <property type="entry name" value="Bidirectional sugar transporter SWEET"/>
    <property type="match status" value="1"/>
</dbReference>
<dbReference type="InterPro" id="IPR047664">
    <property type="entry name" value="SWEET"/>
</dbReference>
<feature type="transmembrane region" description="Helical" evidence="9">
    <location>
        <begin position="72"/>
        <end position="93"/>
    </location>
</feature>
<dbReference type="InterPro" id="IPR004316">
    <property type="entry name" value="SWEET_rpt"/>
</dbReference>
<comment type="similarity">
    <text evidence="2 9">Belongs to the SWEET sugar transporter family.</text>
</comment>
<name>A0A7C8Z9C5_OPUST</name>
<keyword evidence="8 9" id="KW-0472">Membrane</keyword>
<keyword evidence="5 9" id="KW-0812">Transmembrane</keyword>
<reference evidence="10" key="1">
    <citation type="journal article" date="2013" name="J. Plant Res.">
        <title>Effect of fungi and light on seed germination of three Opuntia species from semiarid lands of central Mexico.</title>
        <authorList>
            <person name="Delgado-Sanchez P."/>
            <person name="Jimenez-Bremont J.F."/>
            <person name="Guerrero-Gonzalez Mde L."/>
            <person name="Flores J."/>
        </authorList>
    </citation>
    <scope>NUCLEOTIDE SEQUENCE</scope>
    <source>
        <tissue evidence="10">Cladode</tissue>
    </source>
</reference>
<dbReference type="GO" id="GO:0016020">
    <property type="term" value="C:membrane"/>
    <property type="evidence" value="ECO:0007669"/>
    <property type="project" value="InterPro"/>
</dbReference>
<keyword evidence="4 9" id="KW-0762">Sugar transport</keyword>
<dbReference type="FunFam" id="1.20.1280.290:FF:000001">
    <property type="entry name" value="Bidirectional sugar transporter SWEET"/>
    <property type="match status" value="1"/>
</dbReference>
<evidence type="ECO:0000256" key="1">
    <source>
        <dbReference type="ARBA" id="ARBA00004127"/>
    </source>
</evidence>
<comment type="subcellular location">
    <subcellularLocation>
        <location evidence="1">Endomembrane system</location>
        <topology evidence="1">Multi-pass membrane protein</topology>
    </subcellularLocation>
</comment>
<dbReference type="PANTHER" id="PTHR10791:SF28">
    <property type="entry name" value="BIDIRECTIONAL SUGAR TRANSPORTER SWEET3"/>
    <property type="match status" value="1"/>
</dbReference>
<dbReference type="EMBL" id="GISG01101040">
    <property type="protein sequence ID" value="MBA4636573.1"/>
    <property type="molecule type" value="Transcribed_RNA"/>
</dbReference>
<evidence type="ECO:0000256" key="3">
    <source>
        <dbReference type="ARBA" id="ARBA00022448"/>
    </source>
</evidence>
<dbReference type="GO" id="GO:0051260">
    <property type="term" value="P:protein homooligomerization"/>
    <property type="evidence" value="ECO:0007669"/>
    <property type="project" value="UniProtKB-ARBA"/>
</dbReference>
<feature type="transmembrane region" description="Helical" evidence="9">
    <location>
        <begin position="131"/>
        <end position="152"/>
    </location>
</feature>
<evidence type="ECO:0000256" key="4">
    <source>
        <dbReference type="ARBA" id="ARBA00022597"/>
    </source>
</evidence>
<keyword evidence="3 9" id="KW-0813">Transport</keyword>
<dbReference type="EMBL" id="GISG01101041">
    <property type="protein sequence ID" value="MBA4636574.1"/>
    <property type="molecule type" value="Transcribed_RNA"/>
</dbReference>
<evidence type="ECO:0000256" key="8">
    <source>
        <dbReference type="ARBA" id="ARBA00023136"/>
    </source>
</evidence>
<dbReference type="PANTHER" id="PTHR10791">
    <property type="entry name" value="RAG1-ACTIVATING PROTEIN 1"/>
    <property type="match status" value="1"/>
</dbReference>
<evidence type="ECO:0000256" key="6">
    <source>
        <dbReference type="ARBA" id="ARBA00022737"/>
    </source>
</evidence>
<evidence type="ECO:0000256" key="9">
    <source>
        <dbReference type="RuleBase" id="RU910715"/>
    </source>
</evidence>
<protein>
    <recommendedName>
        <fullName evidence="9">Bidirectional sugar transporter SWEET</fullName>
    </recommendedName>
</protein>
<sequence length="254" mass="28149">MGDKLRIALGVMGNAASVLLFAAPMLTFSRIINKRSTQDFSCVPYIVALVNCLIYIWYGLPIVSCGWENFPLIPINGLGILLESSFIAIYLWFASPSGKVKVTAMTVPAIALFCMSALISAFLFHDHHRRKVFVGTVGLVASSAMYGSPLVAVKKVIQTKSVEYMPFSLSFFSFLASSIWMAYGLLSHDLLLASPNMVGWPLSILQLVLYCKYRREKGEETNELDLEKSTEEPKQVQLVTDGNINVNSELHIQI</sequence>
<evidence type="ECO:0000256" key="2">
    <source>
        <dbReference type="ARBA" id="ARBA00007809"/>
    </source>
</evidence>
<keyword evidence="7 9" id="KW-1133">Transmembrane helix</keyword>
<evidence type="ECO:0000313" key="10">
    <source>
        <dbReference type="EMBL" id="MBA4636573.1"/>
    </source>
</evidence>
<evidence type="ECO:0000256" key="5">
    <source>
        <dbReference type="ARBA" id="ARBA00022692"/>
    </source>
</evidence>
<dbReference type="GO" id="GO:0012505">
    <property type="term" value="C:endomembrane system"/>
    <property type="evidence" value="ECO:0007669"/>
    <property type="project" value="UniProtKB-SubCell"/>
</dbReference>